<accession>A0A1F6BQU2</accession>
<gene>
    <name evidence="1" type="ORF">A2127_00610</name>
</gene>
<reference evidence="1 2" key="1">
    <citation type="journal article" date="2016" name="Nat. Commun.">
        <title>Thousands of microbial genomes shed light on interconnected biogeochemical processes in an aquifer system.</title>
        <authorList>
            <person name="Anantharaman K."/>
            <person name="Brown C.T."/>
            <person name="Hug L.A."/>
            <person name="Sharon I."/>
            <person name="Castelle C.J."/>
            <person name="Probst A.J."/>
            <person name="Thomas B.C."/>
            <person name="Singh A."/>
            <person name="Wilkins M.J."/>
            <person name="Karaoz U."/>
            <person name="Brodie E.L."/>
            <person name="Williams K.H."/>
            <person name="Hubbard S.S."/>
            <person name="Banfield J.F."/>
        </authorList>
    </citation>
    <scope>NUCLEOTIDE SEQUENCE [LARGE SCALE GENOMIC DNA]</scope>
</reference>
<evidence type="ECO:0000313" key="2">
    <source>
        <dbReference type="Proteomes" id="UP000179324"/>
    </source>
</evidence>
<protein>
    <submittedName>
        <fullName evidence="1">Uncharacterized protein</fullName>
    </submittedName>
</protein>
<dbReference type="Proteomes" id="UP000179324">
    <property type="component" value="Unassembled WGS sequence"/>
</dbReference>
<name>A0A1F6BQU2_9BACT</name>
<sequence length="304" mass="35527">MIKCTNCIGDRLFNSKNSKYCYDATNLEDCCYITNSDFIKDSYDVNFFIKSERCYEGLSLPNSYNTFFSIVCWDNRDVYYSDHCFDSSNLFGCIGMRKSSYCVLNKQYKPEEYNQLLEKIIGHMKSTGEWGEFFPVKLSPFGYNESTAPDYFPLTKEEAVKGGFRWAGRTSGLFGKETITWDRIPQQIDKVDDSIVKEILICEKCKKNFRILLQELNFYRKIRIPLPRHCPDCRHGERLAKRNPRKLWPRKCQCAGEKSENSVYQNTAKHSHGNNSCTNEFETSYSPDRKEIVYCESCYNSEIV</sequence>
<evidence type="ECO:0000313" key="1">
    <source>
        <dbReference type="EMBL" id="OGG39290.1"/>
    </source>
</evidence>
<proteinExistence type="predicted"/>
<dbReference type="EMBL" id="MFKI01000016">
    <property type="protein sequence ID" value="OGG39290.1"/>
    <property type="molecule type" value="Genomic_DNA"/>
</dbReference>
<dbReference type="AlphaFoldDB" id="A0A1F6BQU2"/>
<comment type="caution">
    <text evidence="1">The sequence shown here is derived from an EMBL/GenBank/DDBJ whole genome shotgun (WGS) entry which is preliminary data.</text>
</comment>
<organism evidence="1 2">
    <name type="scientific">Candidatus Jorgensenbacteria bacterium GWC1_48_12</name>
    <dbReference type="NCBI Taxonomy" id="1798469"/>
    <lineage>
        <taxon>Bacteria</taxon>
        <taxon>Candidatus Joergenseniibacteriota</taxon>
    </lineage>
</organism>